<evidence type="ECO:0000256" key="1">
    <source>
        <dbReference type="SAM" id="MobiDB-lite"/>
    </source>
</evidence>
<feature type="compositionally biased region" description="Polar residues" evidence="1">
    <location>
        <begin position="14"/>
        <end position="27"/>
    </location>
</feature>
<dbReference type="EMBL" id="CAAALY010031410">
    <property type="protein sequence ID" value="VEL17176.1"/>
    <property type="molecule type" value="Genomic_DNA"/>
</dbReference>
<feature type="region of interest" description="Disordered" evidence="1">
    <location>
        <begin position="1"/>
        <end position="27"/>
    </location>
</feature>
<accession>A0A3S5AI86</accession>
<reference evidence="2" key="1">
    <citation type="submission" date="2018-11" db="EMBL/GenBank/DDBJ databases">
        <authorList>
            <consortium name="Pathogen Informatics"/>
        </authorList>
    </citation>
    <scope>NUCLEOTIDE SEQUENCE</scope>
</reference>
<protein>
    <submittedName>
        <fullName evidence="2">Uncharacterized protein</fullName>
    </submittedName>
</protein>
<dbReference type="Proteomes" id="UP000784294">
    <property type="component" value="Unassembled WGS sequence"/>
</dbReference>
<comment type="caution">
    <text evidence="2">The sequence shown here is derived from an EMBL/GenBank/DDBJ whole genome shotgun (WGS) entry which is preliminary data.</text>
</comment>
<gene>
    <name evidence="2" type="ORF">PXEA_LOCUS10616</name>
</gene>
<proteinExistence type="predicted"/>
<sequence>MAGYFCQVGPPTRVSGSPRPNYQPQRPNARTRVQFAIVPKPCRPHSTRPSIRDGKPGSIALVTCAEKLVER</sequence>
<dbReference type="AlphaFoldDB" id="A0A3S5AI86"/>
<evidence type="ECO:0000313" key="3">
    <source>
        <dbReference type="Proteomes" id="UP000784294"/>
    </source>
</evidence>
<name>A0A3S5AI86_9PLAT</name>
<evidence type="ECO:0000313" key="2">
    <source>
        <dbReference type="EMBL" id="VEL17176.1"/>
    </source>
</evidence>
<keyword evidence="3" id="KW-1185">Reference proteome</keyword>
<organism evidence="2 3">
    <name type="scientific">Protopolystoma xenopodis</name>
    <dbReference type="NCBI Taxonomy" id="117903"/>
    <lineage>
        <taxon>Eukaryota</taxon>
        <taxon>Metazoa</taxon>
        <taxon>Spiralia</taxon>
        <taxon>Lophotrochozoa</taxon>
        <taxon>Platyhelminthes</taxon>
        <taxon>Monogenea</taxon>
        <taxon>Polyopisthocotylea</taxon>
        <taxon>Polystomatidea</taxon>
        <taxon>Polystomatidae</taxon>
        <taxon>Protopolystoma</taxon>
    </lineage>
</organism>